<dbReference type="EMBL" id="BOMM01000047">
    <property type="protein sequence ID" value="GIE13259.1"/>
    <property type="molecule type" value="Genomic_DNA"/>
</dbReference>
<dbReference type="SUPFAM" id="SSF56801">
    <property type="entry name" value="Acetyl-CoA synthetase-like"/>
    <property type="match status" value="1"/>
</dbReference>
<evidence type="ECO:0000256" key="1">
    <source>
        <dbReference type="ARBA" id="ARBA00006432"/>
    </source>
</evidence>
<keyword evidence="5" id="KW-1185">Reference proteome</keyword>
<dbReference type="InterPro" id="IPR042099">
    <property type="entry name" value="ANL_N_sf"/>
</dbReference>
<sequence length="565" mass="60251">MPLWNWFVDPSSDRGLHLASTDVSEWIFTPYSELATMTRRSAWQLREAGVTAGDVVAVARSAGPEFVADFFGALLIGATPAPVAPPVALGEENRYLKKARQVFVSAGARVVTGTETVGRRLRPIADELSVRILTDTTAATPLSDAGPQTPEIALIQHSSGSTTAPKGVRIPFRSLQASVTAMRHWLELETTDSFSTWLPMHHDMGLVGTLLLPLDSGLDIWMMRPEQFVQSPARWVRSFSPGQGTVTATPNLGLAHVVRRMRPADLEGLDLTGWRTAVVGAERIDHDVIRSFTDLLSPCGLRPDVLVPAYGMAEATLAITGRRAGSPMRSVTVDPSSLTMGGAVRVTTDEAVGTTLVSCGEPLDGMSVQLRGEAGEALGDDTLGEIEVSGVSIAAGYTGGTGGSAITADGTLTTGDAGFRHDGELYVVGRLGDSIKQFGRWFFAEDIEQRAAAVSPYPTRTVALVGGLQGRNTAVVLMEREPSPASAQRIGAAVMRHLNDIRVLVLGVPVGTIMRTTSGKPMRRAMWRRLVDDDIETRVWWDSGDPAAVPAGAAETGGRTEPARL</sequence>
<name>A0A919J414_9ACTN</name>
<dbReference type="Proteomes" id="UP000598174">
    <property type="component" value="Unassembled WGS sequence"/>
</dbReference>
<gene>
    <name evidence="4" type="ORF">Afe05nite_50990</name>
</gene>
<dbReference type="PANTHER" id="PTHR22754:SF32">
    <property type="entry name" value="DISCO-INTERACTING PROTEIN 2"/>
    <property type="match status" value="1"/>
</dbReference>
<protein>
    <recommendedName>
        <fullName evidence="3">AMP-dependent synthetase/ligase domain-containing protein</fullName>
    </recommendedName>
</protein>
<feature type="domain" description="AMP-dependent synthetase/ligase" evidence="3">
    <location>
        <begin position="26"/>
        <end position="397"/>
    </location>
</feature>
<proteinExistence type="inferred from homology"/>
<dbReference type="Pfam" id="PF00501">
    <property type="entry name" value="AMP-binding"/>
    <property type="match status" value="1"/>
</dbReference>
<evidence type="ECO:0000259" key="3">
    <source>
        <dbReference type="Pfam" id="PF00501"/>
    </source>
</evidence>
<dbReference type="InterPro" id="IPR000873">
    <property type="entry name" value="AMP-dep_synth/lig_dom"/>
</dbReference>
<dbReference type="GO" id="GO:0070566">
    <property type="term" value="F:adenylyltransferase activity"/>
    <property type="evidence" value="ECO:0007669"/>
    <property type="project" value="TreeGrafter"/>
</dbReference>
<feature type="region of interest" description="Disordered" evidence="2">
    <location>
        <begin position="546"/>
        <end position="565"/>
    </location>
</feature>
<dbReference type="GO" id="GO:0005886">
    <property type="term" value="C:plasma membrane"/>
    <property type="evidence" value="ECO:0007669"/>
    <property type="project" value="TreeGrafter"/>
</dbReference>
<dbReference type="AlphaFoldDB" id="A0A919J414"/>
<organism evidence="4 5">
    <name type="scientific">Paractinoplanes ferrugineus</name>
    <dbReference type="NCBI Taxonomy" id="113564"/>
    <lineage>
        <taxon>Bacteria</taxon>
        <taxon>Bacillati</taxon>
        <taxon>Actinomycetota</taxon>
        <taxon>Actinomycetes</taxon>
        <taxon>Micromonosporales</taxon>
        <taxon>Micromonosporaceae</taxon>
        <taxon>Paractinoplanes</taxon>
    </lineage>
</organism>
<dbReference type="Gene3D" id="3.30.300.30">
    <property type="match status" value="1"/>
</dbReference>
<dbReference type="Gene3D" id="3.40.50.12780">
    <property type="entry name" value="N-terminal domain of ligase-like"/>
    <property type="match status" value="1"/>
</dbReference>
<dbReference type="InterPro" id="IPR045851">
    <property type="entry name" value="AMP-bd_C_sf"/>
</dbReference>
<evidence type="ECO:0000313" key="5">
    <source>
        <dbReference type="Proteomes" id="UP000598174"/>
    </source>
</evidence>
<comment type="similarity">
    <text evidence="1">Belongs to the ATP-dependent AMP-binding enzyme family.</text>
</comment>
<dbReference type="GO" id="GO:0006633">
    <property type="term" value="P:fatty acid biosynthetic process"/>
    <property type="evidence" value="ECO:0007669"/>
    <property type="project" value="TreeGrafter"/>
</dbReference>
<dbReference type="PANTHER" id="PTHR22754">
    <property type="entry name" value="DISCO-INTERACTING PROTEIN 2 DIP2 -RELATED"/>
    <property type="match status" value="1"/>
</dbReference>
<reference evidence="4" key="1">
    <citation type="submission" date="2021-01" db="EMBL/GenBank/DDBJ databases">
        <title>Whole genome shotgun sequence of Actinoplanes ferrugineus NBRC 15555.</title>
        <authorList>
            <person name="Komaki H."/>
            <person name="Tamura T."/>
        </authorList>
    </citation>
    <scope>NUCLEOTIDE SEQUENCE</scope>
    <source>
        <strain evidence="4">NBRC 15555</strain>
    </source>
</reference>
<accession>A0A919J414</accession>
<dbReference type="RefSeq" id="WP_307835649.1">
    <property type="nucleotide sequence ID" value="NZ_BOMM01000047.1"/>
</dbReference>
<comment type="caution">
    <text evidence="4">The sequence shown here is derived from an EMBL/GenBank/DDBJ whole genome shotgun (WGS) entry which is preliminary data.</text>
</comment>
<evidence type="ECO:0000313" key="4">
    <source>
        <dbReference type="EMBL" id="GIE13259.1"/>
    </source>
</evidence>
<evidence type="ECO:0000256" key="2">
    <source>
        <dbReference type="SAM" id="MobiDB-lite"/>
    </source>
</evidence>